<dbReference type="GO" id="GO:0042910">
    <property type="term" value="F:xenobiotic transmembrane transporter activity"/>
    <property type="evidence" value="ECO:0007669"/>
    <property type="project" value="InterPro"/>
</dbReference>
<dbReference type="EMBL" id="REGN01000375">
    <property type="protein sequence ID" value="RNA42349.1"/>
    <property type="molecule type" value="Genomic_DNA"/>
</dbReference>
<comment type="caution">
    <text evidence="7">The sequence shown here is derived from an EMBL/GenBank/DDBJ whole genome shotgun (WGS) entry which is preliminary data.</text>
</comment>
<keyword evidence="3 6" id="KW-0812">Transmembrane</keyword>
<evidence type="ECO:0000313" key="7">
    <source>
        <dbReference type="EMBL" id="RNA42349.1"/>
    </source>
</evidence>
<organism evidence="7 8">
    <name type="scientific">Brachionus plicatilis</name>
    <name type="common">Marine rotifer</name>
    <name type="synonym">Brachionus muelleri</name>
    <dbReference type="NCBI Taxonomy" id="10195"/>
    <lineage>
        <taxon>Eukaryota</taxon>
        <taxon>Metazoa</taxon>
        <taxon>Spiralia</taxon>
        <taxon>Gnathifera</taxon>
        <taxon>Rotifera</taxon>
        <taxon>Eurotatoria</taxon>
        <taxon>Monogononta</taxon>
        <taxon>Pseudotrocha</taxon>
        <taxon>Ploima</taxon>
        <taxon>Brachionidae</taxon>
        <taxon>Brachionus</taxon>
    </lineage>
</organism>
<dbReference type="InterPro" id="IPR045069">
    <property type="entry name" value="MATE_euk"/>
</dbReference>
<feature type="transmembrane region" description="Helical" evidence="6">
    <location>
        <begin position="334"/>
        <end position="357"/>
    </location>
</feature>
<feature type="transmembrane region" description="Helical" evidence="6">
    <location>
        <begin position="115"/>
        <end position="133"/>
    </location>
</feature>
<sequence length="525" mass="58706">MDPQTSNAESKRCSIKKRTCLLFADGFRQETLLLIKNSIPLIFNNFSQTFLPIVSLFFCGHIGPNELAAVTLANTFINIGSFSTLVGLSSACDTLFPQLFGGMDKKKLGSVLQKAIILSILSCLPTCGILLNVKNIMALFIREKIIIQLADRYIVIFLPSILFYSIYIILQKYVLSQNIFYPILYINIVVNLLNVAFHGFFISYLGLGIDGGAISVVLSIFLNLTFLLLYIWMSKLYQQTWSGWKIDCLYDWNDYLKLALPGFAMLFFEWTNFEIGVIASGKLGRDQISVMSIGIQTIYIAFMIPLGIATAANIRIGQLLGQNLPSKAKYSCKIGFLIAFASSLMTGMTILIFSNHIPLAFTKDPFIIKNTTSQLKFIAFAHLLDALQGYGGGVLKATGLQFYGFLMVTLSFYGVGIPVGIYLLLKTDFQVTGYWMGFVTAAIILLVMQGLFIHRIDWIKNAQKAFDRSLEKPFKSATSELRDVNEAHEMVLQKPSKKNLIEKISICLTLFGIFVCLLLSRNLVR</sequence>
<keyword evidence="5 6" id="KW-0472">Membrane</keyword>
<evidence type="ECO:0000313" key="8">
    <source>
        <dbReference type="Proteomes" id="UP000276133"/>
    </source>
</evidence>
<feature type="transmembrane region" description="Helical" evidence="6">
    <location>
        <begin position="402"/>
        <end position="425"/>
    </location>
</feature>
<dbReference type="GO" id="GO:0015297">
    <property type="term" value="F:antiporter activity"/>
    <property type="evidence" value="ECO:0007669"/>
    <property type="project" value="InterPro"/>
</dbReference>
<evidence type="ECO:0000256" key="1">
    <source>
        <dbReference type="ARBA" id="ARBA00004141"/>
    </source>
</evidence>
<keyword evidence="4 6" id="KW-1133">Transmembrane helix</keyword>
<dbReference type="InterPro" id="IPR002528">
    <property type="entry name" value="MATE_fam"/>
</dbReference>
<proteinExistence type="inferred from homology"/>
<name>A0A3M7T376_BRAPC</name>
<dbReference type="CDD" id="cd13132">
    <property type="entry name" value="MATE_eukaryotic"/>
    <property type="match status" value="1"/>
</dbReference>
<comment type="similarity">
    <text evidence="2 6">Belongs to the multi antimicrobial extrusion (MATE) (TC 2.A.66.1) family.</text>
</comment>
<dbReference type="Proteomes" id="UP000276133">
    <property type="component" value="Unassembled WGS sequence"/>
</dbReference>
<evidence type="ECO:0000256" key="3">
    <source>
        <dbReference type="ARBA" id="ARBA00022692"/>
    </source>
</evidence>
<protein>
    <recommendedName>
        <fullName evidence="6">Multidrug and toxin extrusion protein</fullName>
    </recommendedName>
</protein>
<gene>
    <name evidence="7" type="ORF">BpHYR1_021492</name>
</gene>
<dbReference type="GO" id="GO:1990961">
    <property type="term" value="P:xenobiotic detoxification by transmembrane export across the plasma membrane"/>
    <property type="evidence" value="ECO:0007669"/>
    <property type="project" value="InterPro"/>
</dbReference>
<keyword evidence="8" id="KW-1185">Reference proteome</keyword>
<feature type="transmembrane region" description="Helical" evidence="6">
    <location>
        <begin position="213"/>
        <end position="233"/>
    </location>
</feature>
<evidence type="ECO:0000256" key="4">
    <source>
        <dbReference type="ARBA" id="ARBA00022989"/>
    </source>
</evidence>
<evidence type="ECO:0000256" key="5">
    <source>
        <dbReference type="ARBA" id="ARBA00023136"/>
    </source>
</evidence>
<dbReference type="Pfam" id="PF01554">
    <property type="entry name" value="MatE"/>
    <property type="match status" value="2"/>
</dbReference>
<accession>A0A3M7T376</accession>
<comment type="subcellular location">
    <subcellularLocation>
        <location evidence="1">Membrane</location>
        <topology evidence="1">Multi-pass membrane protein</topology>
    </subcellularLocation>
</comment>
<feature type="transmembrane region" description="Helical" evidence="6">
    <location>
        <begin position="431"/>
        <end position="453"/>
    </location>
</feature>
<dbReference type="PANTHER" id="PTHR11206">
    <property type="entry name" value="MULTIDRUG RESISTANCE PROTEIN"/>
    <property type="match status" value="1"/>
</dbReference>
<dbReference type="AlphaFoldDB" id="A0A3M7T376"/>
<evidence type="ECO:0000256" key="6">
    <source>
        <dbReference type="RuleBase" id="RU004914"/>
    </source>
</evidence>
<feature type="transmembrane region" description="Helical" evidence="6">
    <location>
        <begin position="500"/>
        <end position="520"/>
    </location>
</feature>
<feature type="transmembrane region" description="Helical" evidence="6">
    <location>
        <begin position="182"/>
        <end position="207"/>
    </location>
</feature>
<dbReference type="OrthoDB" id="2126698at2759"/>
<dbReference type="NCBIfam" id="TIGR00797">
    <property type="entry name" value="matE"/>
    <property type="match status" value="1"/>
</dbReference>
<feature type="transmembrane region" description="Helical" evidence="6">
    <location>
        <begin position="153"/>
        <end position="170"/>
    </location>
</feature>
<feature type="transmembrane region" description="Helical" evidence="6">
    <location>
        <begin position="293"/>
        <end position="314"/>
    </location>
</feature>
<evidence type="ECO:0000256" key="2">
    <source>
        <dbReference type="ARBA" id="ARBA00010199"/>
    </source>
</evidence>
<feature type="non-terminal residue" evidence="7">
    <location>
        <position position="525"/>
    </location>
</feature>
<dbReference type="GO" id="GO:0016020">
    <property type="term" value="C:membrane"/>
    <property type="evidence" value="ECO:0007669"/>
    <property type="project" value="UniProtKB-SubCell"/>
</dbReference>
<dbReference type="STRING" id="10195.A0A3M7T376"/>
<reference evidence="7 8" key="1">
    <citation type="journal article" date="2018" name="Sci. Rep.">
        <title>Genomic signatures of local adaptation to the degree of environmental predictability in rotifers.</title>
        <authorList>
            <person name="Franch-Gras L."/>
            <person name="Hahn C."/>
            <person name="Garcia-Roger E.M."/>
            <person name="Carmona M.J."/>
            <person name="Serra M."/>
            <person name="Gomez A."/>
        </authorList>
    </citation>
    <scope>NUCLEOTIDE SEQUENCE [LARGE SCALE GENOMIC DNA]</scope>
    <source>
        <strain evidence="7">HYR1</strain>
    </source>
</reference>
<feature type="transmembrane region" description="Helical" evidence="6">
    <location>
        <begin position="254"/>
        <end position="273"/>
    </location>
</feature>